<dbReference type="KEGG" id="dni:HX89_10260"/>
<protein>
    <recommendedName>
        <fullName evidence="3">Secreted protein</fullName>
    </recommendedName>
</protein>
<dbReference type="eggNOG" id="ENOG5030HRR">
    <property type="taxonomic scope" value="Bacteria"/>
</dbReference>
<dbReference type="RefSeq" id="WP_038568952.1">
    <property type="nucleotide sequence ID" value="NZ_CP008889.1"/>
</dbReference>
<gene>
    <name evidence="1" type="ORF">HX89_10260</name>
</gene>
<name>A0A075JH78_9MICO</name>
<dbReference type="Proteomes" id="UP000027986">
    <property type="component" value="Chromosome"/>
</dbReference>
<dbReference type="HOGENOM" id="CLU_575856_0_0_11"/>
<sequence length="474" mass="48094">MSRSRTSRPRTWGAQGWIRAGVLAAGTGAVVLAAQAAPVHPPKAAAPTARAAAMPVDAASLVCPGGEGKDAATLALASAPMQLSSMLGGGGQLQVNEAGHSSAVTLARGHSMTRTWKNGPLDVVARGASAPGITATQFHEANGAMSAQACTQATAEAWIPVGDKQPGRLLTVTLVNPGARAVSVDVDVRAADGALDSAAIADKAVPAHGRVSVNIPADALAHAAVVVHVRSEDGAVVASVRDRVGETERKGDDVAAQYAPPAPVQEMPGVPVVDRSVRVRLAAPGSRAAVVRLQASGKDAGDVSERVVTVPVGRSLDVTLDGIDDDVAAVRASSQENIIASAFASSASKKSRDFTWVPAAPALDAAAGASLDGARHAGRLVVMGEGRATSVTLVVSDPSGKATRRRLDVPANGWASVDVPKNATVWLLRDDGSADAAPVHAAVLVRDVGADQPVTSVPLVPTPWLRAPVEVTQR</sequence>
<dbReference type="OrthoDB" id="3729011at2"/>
<dbReference type="AlphaFoldDB" id="A0A075JH78"/>
<accession>A0A075JH78</accession>
<dbReference type="EMBL" id="CP008889">
    <property type="protein sequence ID" value="AIF41264.1"/>
    <property type="molecule type" value="Genomic_DNA"/>
</dbReference>
<dbReference type="Pfam" id="PF18986">
    <property type="entry name" value="DUF5719"/>
    <property type="match status" value="1"/>
</dbReference>
<dbReference type="GeneID" id="41841504"/>
<proteinExistence type="predicted"/>
<dbReference type="InterPro" id="IPR043777">
    <property type="entry name" value="DUF5719"/>
</dbReference>
<organism evidence="1 2">
    <name type="scientific">Dermacoccus nishinomiyaensis</name>
    <dbReference type="NCBI Taxonomy" id="1274"/>
    <lineage>
        <taxon>Bacteria</taxon>
        <taxon>Bacillati</taxon>
        <taxon>Actinomycetota</taxon>
        <taxon>Actinomycetes</taxon>
        <taxon>Micrococcales</taxon>
        <taxon>Dermacoccaceae</taxon>
        <taxon>Dermacoccus</taxon>
    </lineage>
</organism>
<keyword evidence="2" id="KW-1185">Reference proteome</keyword>
<reference evidence="1 2" key="1">
    <citation type="submission" date="2014-07" db="EMBL/GenBank/DDBJ databases">
        <title>Genome Sequencing of Dermacoccus nishinomiyaensis.</title>
        <authorList>
            <person name="Hong K.W."/>
            <person name="Chan K.G."/>
        </authorList>
    </citation>
    <scope>NUCLEOTIDE SEQUENCE [LARGE SCALE GENOMIC DNA]</scope>
    <source>
        <strain evidence="1 2">M25</strain>
    </source>
</reference>
<evidence type="ECO:0000313" key="1">
    <source>
        <dbReference type="EMBL" id="AIF41264.1"/>
    </source>
</evidence>
<evidence type="ECO:0000313" key="2">
    <source>
        <dbReference type="Proteomes" id="UP000027986"/>
    </source>
</evidence>
<evidence type="ECO:0008006" key="3">
    <source>
        <dbReference type="Google" id="ProtNLM"/>
    </source>
</evidence>